<dbReference type="PANTHER" id="PTHR44196:SF1">
    <property type="entry name" value="DEHYDROGENASE_REDUCTASE SDR FAMILY MEMBER 7B"/>
    <property type="match status" value="1"/>
</dbReference>
<keyword evidence="2" id="KW-0560">Oxidoreductase</keyword>
<dbReference type="RefSeq" id="WP_155345394.1">
    <property type="nucleotide sequence ID" value="NZ_BAAAHM010000021.1"/>
</dbReference>
<sequence>MRLAGARVLITGASSGVGAATARVMAEAGARLVLAGRDKARLEAVAAETGGCVVVSDVMDGVDELAERAGAVDVLVNNAGVGWAGPLAGMPQQRADELVAVNMAAPIQLTRLLLPGMVAKGEGHIVFVASIAGAIGVGNEAVYSATKAGLLVFAEALHHELRGSRRVGVSTVLPGVVDTPFFDRRGAGYERRWPRPIPPERVARAIVTAIRRGRAESYVPAWLRLPARLRGAAPGPFRRLARPLG</sequence>
<accession>A0A5M3XL15</accession>
<gene>
    <name evidence="5" type="ORF">Aple_032370</name>
</gene>
<reference evidence="5 6" key="1">
    <citation type="submission" date="2019-10" db="EMBL/GenBank/DDBJ databases">
        <title>Whole genome shotgun sequence of Acrocarpospora pleiomorpha NBRC 16267.</title>
        <authorList>
            <person name="Ichikawa N."/>
            <person name="Kimura A."/>
            <person name="Kitahashi Y."/>
            <person name="Komaki H."/>
            <person name="Oguchi A."/>
        </authorList>
    </citation>
    <scope>NUCLEOTIDE SEQUENCE [LARGE SCALE GENOMIC DNA]</scope>
    <source>
        <strain evidence="5 6">NBRC 16267</strain>
    </source>
</reference>
<evidence type="ECO:0000313" key="6">
    <source>
        <dbReference type="Proteomes" id="UP000377595"/>
    </source>
</evidence>
<dbReference type="InterPro" id="IPR002347">
    <property type="entry name" value="SDR_fam"/>
</dbReference>
<dbReference type="GO" id="GO:0016020">
    <property type="term" value="C:membrane"/>
    <property type="evidence" value="ECO:0007669"/>
    <property type="project" value="TreeGrafter"/>
</dbReference>
<dbReference type="SMART" id="SM00822">
    <property type="entry name" value="PKS_KR"/>
    <property type="match status" value="1"/>
</dbReference>
<dbReference type="EMBL" id="BLAF01000016">
    <property type="protein sequence ID" value="GES20341.1"/>
    <property type="molecule type" value="Genomic_DNA"/>
</dbReference>
<dbReference type="Pfam" id="PF00106">
    <property type="entry name" value="adh_short"/>
    <property type="match status" value="1"/>
</dbReference>
<feature type="domain" description="Ketoreductase" evidence="4">
    <location>
        <begin position="6"/>
        <end position="180"/>
    </location>
</feature>
<dbReference type="InterPro" id="IPR020904">
    <property type="entry name" value="Sc_DH/Rdtase_CS"/>
</dbReference>
<dbReference type="PROSITE" id="PS00061">
    <property type="entry name" value="ADH_SHORT"/>
    <property type="match status" value="1"/>
</dbReference>
<dbReference type="PRINTS" id="PR00080">
    <property type="entry name" value="SDRFAMILY"/>
</dbReference>
<comment type="caution">
    <text evidence="5">The sequence shown here is derived from an EMBL/GenBank/DDBJ whole genome shotgun (WGS) entry which is preliminary data.</text>
</comment>
<dbReference type="InterPro" id="IPR036291">
    <property type="entry name" value="NAD(P)-bd_dom_sf"/>
</dbReference>
<dbReference type="InterPro" id="IPR057326">
    <property type="entry name" value="KR_dom"/>
</dbReference>
<dbReference type="Gene3D" id="3.40.50.720">
    <property type="entry name" value="NAD(P)-binding Rossmann-like Domain"/>
    <property type="match status" value="1"/>
</dbReference>
<evidence type="ECO:0000256" key="2">
    <source>
        <dbReference type="ARBA" id="ARBA00023002"/>
    </source>
</evidence>
<dbReference type="PRINTS" id="PR00081">
    <property type="entry name" value="GDHRDH"/>
</dbReference>
<dbReference type="SUPFAM" id="SSF51735">
    <property type="entry name" value="NAD(P)-binding Rossmann-fold domains"/>
    <property type="match status" value="1"/>
</dbReference>
<comment type="similarity">
    <text evidence="1 3">Belongs to the short-chain dehydrogenases/reductases (SDR) family.</text>
</comment>
<evidence type="ECO:0000313" key="5">
    <source>
        <dbReference type="EMBL" id="GES20341.1"/>
    </source>
</evidence>
<protein>
    <submittedName>
        <fullName evidence="5">Oxidoreductase</fullName>
    </submittedName>
</protein>
<dbReference type="OrthoDB" id="5178125at2"/>
<organism evidence="5 6">
    <name type="scientific">Acrocarpospora pleiomorpha</name>
    <dbReference type="NCBI Taxonomy" id="90975"/>
    <lineage>
        <taxon>Bacteria</taxon>
        <taxon>Bacillati</taxon>
        <taxon>Actinomycetota</taxon>
        <taxon>Actinomycetes</taxon>
        <taxon>Streptosporangiales</taxon>
        <taxon>Streptosporangiaceae</taxon>
        <taxon>Acrocarpospora</taxon>
    </lineage>
</organism>
<proteinExistence type="inferred from homology"/>
<dbReference type="PANTHER" id="PTHR44196">
    <property type="entry name" value="DEHYDROGENASE/REDUCTASE SDR FAMILY MEMBER 7B"/>
    <property type="match status" value="1"/>
</dbReference>
<evidence type="ECO:0000256" key="1">
    <source>
        <dbReference type="ARBA" id="ARBA00006484"/>
    </source>
</evidence>
<keyword evidence="6" id="KW-1185">Reference proteome</keyword>
<dbReference type="Proteomes" id="UP000377595">
    <property type="component" value="Unassembled WGS sequence"/>
</dbReference>
<dbReference type="AlphaFoldDB" id="A0A5M3XL15"/>
<evidence type="ECO:0000259" key="4">
    <source>
        <dbReference type="SMART" id="SM00822"/>
    </source>
</evidence>
<evidence type="ECO:0000256" key="3">
    <source>
        <dbReference type="RuleBase" id="RU000363"/>
    </source>
</evidence>
<name>A0A5M3XL15_9ACTN</name>
<dbReference type="GO" id="GO:0016491">
    <property type="term" value="F:oxidoreductase activity"/>
    <property type="evidence" value="ECO:0007669"/>
    <property type="project" value="UniProtKB-KW"/>
</dbReference>